<dbReference type="InterPro" id="IPR036890">
    <property type="entry name" value="HATPase_C_sf"/>
</dbReference>
<dbReference type="EMBL" id="JBGEHV010000078">
    <property type="protein sequence ID" value="MEY8043136.1"/>
    <property type="molecule type" value="Genomic_DNA"/>
</dbReference>
<sequence length="145" mass="15555">MSVEREVAQVETDEPAADAVEVRVLADPRQLAVMRAVIGDLAMRADFDVDAIADLRLAVDEACSSLVRLAAPEATLRCRFRSLTDTLSISAEVTSDDAFGPRKDTFSWRVLSALADSVSTSVEPDPASGGNLVRIDLIKGRTAHV</sequence>
<organism evidence="2 3">
    <name type="scientific">Saccharopolyspora cebuensis</name>
    <dbReference type="NCBI Taxonomy" id="418759"/>
    <lineage>
        <taxon>Bacteria</taxon>
        <taxon>Bacillati</taxon>
        <taxon>Actinomycetota</taxon>
        <taxon>Actinomycetes</taxon>
        <taxon>Pseudonocardiales</taxon>
        <taxon>Pseudonocardiaceae</taxon>
        <taxon>Saccharopolyspora</taxon>
    </lineage>
</organism>
<dbReference type="GO" id="GO:0005524">
    <property type="term" value="F:ATP binding"/>
    <property type="evidence" value="ECO:0007669"/>
    <property type="project" value="UniProtKB-KW"/>
</dbReference>
<keyword evidence="2" id="KW-0067">ATP-binding</keyword>
<dbReference type="Proteomes" id="UP001564626">
    <property type="component" value="Unassembled WGS sequence"/>
</dbReference>
<reference evidence="2 3" key="1">
    <citation type="submission" date="2024-08" db="EMBL/GenBank/DDBJ databases">
        <title>Genome mining of Saccharopolyspora cebuensis PGLac3 from Nigerian medicinal plant.</title>
        <authorList>
            <person name="Ezeobiora C.E."/>
            <person name="Igbokwe N.H."/>
            <person name="Amin D.H."/>
            <person name="Mendie U.E."/>
        </authorList>
    </citation>
    <scope>NUCLEOTIDE SEQUENCE [LARGE SCALE GENOMIC DNA]</scope>
    <source>
        <strain evidence="2 3">PGLac3</strain>
    </source>
</reference>
<dbReference type="RefSeq" id="WP_345367039.1">
    <property type="nucleotide sequence ID" value="NZ_BAABII010000017.1"/>
</dbReference>
<gene>
    <name evidence="2" type="ORF">AB8O55_27320</name>
</gene>
<dbReference type="Gene3D" id="3.30.565.10">
    <property type="entry name" value="Histidine kinase-like ATPase, C-terminal domain"/>
    <property type="match status" value="1"/>
</dbReference>
<feature type="domain" description="Histidine kinase/HSP90-like ATPase" evidence="1">
    <location>
        <begin position="26"/>
        <end position="89"/>
    </location>
</feature>
<name>A0ABV4CTM5_9PSEU</name>
<keyword evidence="2" id="KW-0547">Nucleotide-binding</keyword>
<comment type="caution">
    <text evidence="2">The sequence shown here is derived from an EMBL/GenBank/DDBJ whole genome shotgun (WGS) entry which is preliminary data.</text>
</comment>
<dbReference type="InterPro" id="IPR003594">
    <property type="entry name" value="HATPase_dom"/>
</dbReference>
<evidence type="ECO:0000259" key="1">
    <source>
        <dbReference type="Pfam" id="PF13581"/>
    </source>
</evidence>
<proteinExistence type="predicted"/>
<dbReference type="Pfam" id="PF13581">
    <property type="entry name" value="HATPase_c_2"/>
    <property type="match status" value="1"/>
</dbReference>
<evidence type="ECO:0000313" key="2">
    <source>
        <dbReference type="EMBL" id="MEY8043136.1"/>
    </source>
</evidence>
<keyword evidence="3" id="KW-1185">Reference proteome</keyword>
<protein>
    <submittedName>
        <fullName evidence="2">ATP-binding protein</fullName>
    </submittedName>
</protein>
<accession>A0ABV4CTM5</accession>
<evidence type="ECO:0000313" key="3">
    <source>
        <dbReference type="Proteomes" id="UP001564626"/>
    </source>
</evidence>